<name>A0A7E4VZM1_PANRE</name>
<reference evidence="3" key="2">
    <citation type="submission" date="2020-10" db="UniProtKB">
        <authorList>
            <consortium name="WormBaseParasite"/>
        </authorList>
    </citation>
    <scope>IDENTIFICATION</scope>
</reference>
<sequence>MECLGGPPGEDYNCSDALTFKPEHYFQYTYAHRHYFEHKVTSWGKLGCSATHQEEEKLPSDATGPDDGNARKSNPWQAAVSKLRTVSSLFG</sequence>
<evidence type="ECO:0000313" key="2">
    <source>
        <dbReference type="Proteomes" id="UP000492821"/>
    </source>
</evidence>
<protein>
    <submittedName>
        <fullName evidence="3">Uncharacterized protein</fullName>
    </submittedName>
</protein>
<accession>A0A7E4VZM1</accession>
<dbReference type="WBParaSite" id="Pan_g5333.t1">
    <property type="protein sequence ID" value="Pan_g5333.t1"/>
    <property type="gene ID" value="Pan_g5333"/>
</dbReference>
<evidence type="ECO:0000256" key="1">
    <source>
        <dbReference type="SAM" id="MobiDB-lite"/>
    </source>
</evidence>
<evidence type="ECO:0000313" key="3">
    <source>
        <dbReference type="WBParaSite" id="Pan_g5333.t1"/>
    </source>
</evidence>
<dbReference type="Proteomes" id="UP000492821">
    <property type="component" value="Unassembled WGS sequence"/>
</dbReference>
<feature type="region of interest" description="Disordered" evidence="1">
    <location>
        <begin position="52"/>
        <end position="77"/>
    </location>
</feature>
<dbReference type="AlphaFoldDB" id="A0A7E4VZM1"/>
<reference evidence="2" key="1">
    <citation type="journal article" date="2013" name="Genetics">
        <title>The draft genome and transcriptome of Panagrellus redivivus are shaped by the harsh demands of a free-living lifestyle.</title>
        <authorList>
            <person name="Srinivasan J."/>
            <person name="Dillman A.R."/>
            <person name="Macchietto M.G."/>
            <person name="Heikkinen L."/>
            <person name="Lakso M."/>
            <person name="Fracchia K.M."/>
            <person name="Antoshechkin I."/>
            <person name="Mortazavi A."/>
            <person name="Wong G."/>
            <person name="Sternberg P.W."/>
        </authorList>
    </citation>
    <scope>NUCLEOTIDE SEQUENCE [LARGE SCALE GENOMIC DNA]</scope>
    <source>
        <strain evidence="2">MT8872</strain>
    </source>
</reference>
<organism evidence="2 3">
    <name type="scientific">Panagrellus redivivus</name>
    <name type="common">Microworm</name>
    <dbReference type="NCBI Taxonomy" id="6233"/>
    <lineage>
        <taxon>Eukaryota</taxon>
        <taxon>Metazoa</taxon>
        <taxon>Ecdysozoa</taxon>
        <taxon>Nematoda</taxon>
        <taxon>Chromadorea</taxon>
        <taxon>Rhabditida</taxon>
        <taxon>Tylenchina</taxon>
        <taxon>Panagrolaimomorpha</taxon>
        <taxon>Panagrolaimoidea</taxon>
        <taxon>Panagrolaimidae</taxon>
        <taxon>Panagrellus</taxon>
    </lineage>
</organism>
<proteinExistence type="predicted"/>
<keyword evidence="2" id="KW-1185">Reference proteome</keyword>